<dbReference type="AlphaFoldDB" id="A0A917PYE4"/>
<reference evidence="4" key="2">
    <citation type="submission" date="2020-09" db="EMBL/GenBank/DDBJ databases">
        <authorList>
            <person name="Sun Q."/>
            <person name="Ohkuma M."/>
        </authorList>
    </citation>
    <scope>NUCLEOTIDE SEQUENCE</scope>
    <source>
        <strain evidence="4">JCM 12580</strain>
    </source>
</reference>
<comment type="caution">
    <text evidence="4">The sequence shown here is derived from an EMBL/GenBank/DDBJ whole genome shotgun (WGS) entry which is preliminary data.</text>
</comment>
<keyword evidence="2" id="KW-0413">Isomerase</keyword>
<evidence type="ECO:0000313" key="5">
    <source>
        <dbReference type="Proteomes" id="UP000658382"/>
    </source>
</evidence>
<dbReference type="EMBL" id="BMNQ01000029">
    <property type="protein sequence ID" value="GGJ98405.1"/>
    <property type="molecule type" value="Genomic_DNA"/>
</dbReference>
<evidence type="ECO:0000256" key="2">
    <source>
        <dbReference type="ARBA" id="ARBA00023235"/>
    </source>
</evidence>
<evidence type="ECO:0000313" key="4">
    <source>
        <dbReference type="EMBL" id="GGJ98405.1"/>
    </source>
</evidence>
<proteinExistence type="inferred from homology"/>
<feature type="domain" description="4-oxalocrotonate tautomerase-like" evidence="3">
    <location>
        <begin position="2"/>
        <end position="58"/>
    </location>
</feature>
<dbReference type="PANTHER" id="PTHR35530:SF1">
    <property type="entry name" value="2-HYDROXYMUCONATE TAUTOMERASE"/>
    <property type="match status" value="1"/>
</dbReference>
<accession>A0A917PYE4</accession>
<organism evidence="4 5">
    <name type="scientific">Lentibacillus kapialis</name>
    <dbReference type="NCBI Taxonomy" id="340214"/>
    <lineage>
        <taxon>Bacteria</taxon>
        <taxon>Bacillati</taxon>
        <taxon>Bacillota</taxon>
        <taxon>Bacilli</taxon>
        <taxon>Bacillales</taxon>
        <taxon>Bacillaceae</taxon>
        <taxon>Lentibacillus</taxon>
    </lineage>
</organism>
<dbReference type="InterPro" id="IPR014347">
    <property type="entry name" value="Tautomerase/MIF_sf"/>
</dbReference>
<reference evidence="4" key="1">
    <citation type="journal article" date="2014" name="Int. J. Syst. Evol. Microbiol.">
        <title>Complete genome sequence of Corynebacterium casei LMG S-19264T (=DSM 44701T), isolated from a smear-ripened cheese.</title>
        <authorList>
            <consortium name="US DOE Joint Genome Institute (JGI-PGF)"/>
            <person name="Walter F."/>
            <person name="Albersmeier A."/>
            <person name="Kalinowski J."/>
            <person name="Ruckert C."/>
        </authorList>
    </citation>
    <scope>NUCLEOTIDE SEQUENCE</scope>
    <source>
        <strain evidence="4">JCM 12580</strain>
    </source>
</reference>
<dbReference type="PANTHER" id="PTHR35530">
    <property type="entry name" value="TAUTOMERASE-RELATED"/>
    <property type="match status" value="1"/>
</dbReference>
<evidence type="ECO:0000256" key="1">
    <source>
        <dbReference type="ARBA" id="ARBA00006723"/>
    </source>
</evidence>
<dbReference type="Proteomes" id="UP000658382">
    <property type="component" value="Unassembled WGS sequence"/>
</dbReference>
<name>A0A917PYE4_9BACI</name>
<dbReference type="InterPro" id="IPR004370">
    <property type="entry name" value="4-OT-like_dom"/>
</dbReference>
<dbReference type="GO" id="GO:0016853">
    <property type="term" value="F:isomerase activity"/>
    <property type="evidence" value="ECO:0007669"/>
    <property type="project" value="UniProtKB-KW"/>
</dbReference>
<evidence type="ECO:0000259" key="3">
    <source>
        <dbReference type="Pfam" id="PF01361"/>
    </source>
</evidence>
<gene>
    <name evidence="4" type="ORF">GCM10007063_20930</name>
</gene>
<dbReference type="Pfam" id="PF01361">
    <property type="entry name" value="Tautomerase"/>
    <property type="match status" value="1"/>
</dbReference>
<protein>
    <submittedName>
        <fullName evidence="4">Tautomerase</fullName>
    </submittedName>
</protein>
<keyword evidence="5" id="KW-1185">Reference proteome</keyword>
<dbReference type="Gene3D" id="3.30.429.10">
    <property type="entry name" value="Macrophage Migration Inhibitory Factor"/>
    <property type="match status" value="1"/>
</dbReference>
<sequence length="66" mass="7629">MPFIHVEILEGLTEDQKQEIVEEVTSSFQRVAKVPQDKVFIFFEDLTKSNYAKNGSLVSRLQDKNL</sequence>
<comment type="similarity">
    <text evidence="1">Belongs to the 4-oxalocrotonate tautomerase family.</text>
</comment>
<dbReference type="SUPFAM" id="SSF55331">
    <property type="entry name" value="Tautomerase/MIF"/>
    <property type="match status" value="1"/>
</dbReference>